<gene>
    <name evidence="3" type="ORF">NT6N_36080</name>
</gene>
<evidence type="ECO:0000256" key="1">
    <source>
        <dbReference type="SAM" id="SignalP"/>
    </source>
</evidence>
<dbReference type="Pfam" id="PF07589">
    <property type="entry name" value="PEP-CTERM"/>
    <property type="match status" value="1"/>
</dbReference>
<accession>A0AAT9FRF5</accession>
<keyword evidence="1" id="KW-0732">Signal</keyword>
<dbReference type="KEGG" id="osu:NT6N_36080"/>
<dbReference type="AlphaFoldDB" id="A0AAT9FRF5"/>
<evidence type="ECO:0000313" key="3">
    <source>
        <dbReference type="EMBL" id="BDS08568.1"/>
    </source>
</evidence>
<organism evidence="3">
    <name type="scientific">Oceaniferula spumae</name>
    <dbReference type="NCBI Taxonomy" id="2979115"/>
    <lineage>
        <taxon>Bacteria</taxon>
        <taxon>Pseudomonadati</taxon>
        <taxon>Verrucomicrobiota</taxon>
        <taxon>Verrucomicrobiia</taxon>
        <taxon>Verrucomicrobiales</taxon>
        <taxon>Verrucomicrobiaceae</taxon>
        <taxon>Oceaniferula</taxon>
    </lineage>
</organism>
<dbReference type="EMBL" id="AP026866">
    <property type="protein sequence ID" value="BDS08568.1"/>
    <property type="molecule type" value="Genomic_DNA"/>
</dbReference>
<feature type="signal peptide" evidence="1">
    <location>
        <begin position="1"/>
        <end position="19"/>
    </location>
</feature>
<dbReference type="NCBIfam" id="TIGR02595">
    <property type="entry name" value="PEP_CTERM"/>
    <property type="match status" value="1"/>
</dbReference>
<feature type="domain" description="Ice-binding protein C-terminal" evidence="2">
    <location>
        <begin position="207"/>
        <end position="229"/>
    </location>
</feature>
<sequence>MKIKTTLAVIAATTMASQAVTIFSDDFESYPTGDPADFSGTGNWTHNGAGAPANQSRIFFSAPNFGGTTLWISSEANALAGSGLDSRAITQGGDGLLANTDYIFSGAIVLETFSGLRTHDFTVDILSGSTLGSATSLIGGPQTFTARGDHDAGITGSIDDSYDDQRTTVAFNSGSLGAGDAVFMQIAFTNVNNDGGFVGIDEITIDSVPEPSSAALLGLGGLALILRRRK</sequence>
<reference evidence="3" key="1">
    <citation type="submission" date="2024-07" db="EMBL/GenBank/DDBJ databases">
        <title>Complete genome sequence of Verrucomicrobiaceae bacterium NT6N.</title>
        <authorList>
            <person name="Huang C."/>
            <person name="Takami H."/>
            <person name="Hamasaki K."/>
        </authorList>
    </citation>
    <scope>NUCLEOTIDE SEQUENCE</scope>
    <source>
        <strain evidence="3">NT6N</strain>
    </source>
</reference>
<proteinExistence type="predicted"/>
<dbReference type="InterPro" id="IPR013424">
    <property type="entry name" value="Ice-binding_C"/>
</dbReference>
<feature type="chain" id="PRO_5043400694" description="Ice-binding protein C-terminal domain-containing protein" evidence="1">
    <location>
        <begin position="20"/>
        <end position="230"/>
    </location>
</feature>
<protein>
    <recommendedName>
        <fullName evidence="2">Ice-binding protein C-terminal domain-containing protein</fullName>
    </recommendedName>
</protein>
<name>A0AAT9FRF5_9BACT</name>
<evidence type="ECO:0000259" key="2">
    <source>
        <dbReference type="Pfam" id="PF07589"/>
    </source>
</evidence>